<dbReference type="Proteomes" id="UP000077115">
    <property type="component" value="Unassembled WGS sequence"/>
</dbReference>
<dbReference type="CDD" id="cd18186">
    <property type="entry name" value="BTB_POZ_ZBTB_KLHL-like"/>
    <property type="match status" value="1"/>
</dbReference>
<reference evidence="4 5" key="1">
    <citation type="submission" date="2006-10" db="EMBL/GenBank/DDBJ databases">
        <title>The Genome Sequence of Batrachochytrium dendrobatidis JEL423.</title>
        <authorList>
            <consortium name="The Broad Institute Genome Sequencing Platform"/>
            <person name="Birren B."/>
            <person name="Lander E."/>
            <person name="Galagan J."/>
            <person name="Cuomo C."/>
            <person name="Devon K."/>
            <person name="Jaffe D."/>
            <person name="Butler J."/>
            <person name="Alvarez P."/>
            <person name="Gnerre S."/>
            <person name="Grabherr M."/>
            <person name="Kleber M."/>
            <person name="Mauceli E."/>
            <person name="Brockman W."/>
            <person name="Young S."/>
            <person name="LaButti K."/>
            <person name="Sykes S."/>
            <person name="DeCaprio D."/>
            <person name="Crawford M."/>
            <person name="Koehrsen M."/>
            <person name="Engels R."/>
            <person name="Montgomery P."/>
            <person name="Pearson M."/>
            <person name="Howarth C."/>
            <person name="Larson L."/>
            <person name="White J."/>
            <person name="O'Leary S."/>
            <person name="Kodira C."/>
            <person name="Zeng Q."/>
            <person name="Yandava C."/>
            <person name="Alvarado L."/>
            <person name="Longcore J."/>
            <person name="James T."/>
        </authorList>
    </citation>
    <scope>NUCLEOTIDE SEQUENCE [LARGE SCALE GENOMIC DNA]</scope>
    <source>
        <strain evidence="4 5">JEL423</strain>
    </source>
</reference>
<reference evidence="4 5" key="2">
    <citation type="submission" date="2016-05" db="EMBL/GenBank/DDBJ databases">
        <title>Lineage-specific infection strategies underlie the spectrum of fungal disease in amphibians.</title>
        <authorList>
            <person name="Cuomo C.A."/>
            <person name="Farrer R.A."/>
            <person name="James T."/>
            <person name="Longcore J."/>
            <person name="Birren B."/>
        </authorList>
    </citation>
    <scope>NUCLEOTIDE SEQUENCE [LARGE SCALE GENOMIC DNA]</scope>
    <source>
        <strain evidence="4 5">JEL423</strain>
    </source>
</reference>
<feature type="compositionally biased region" description="Polar residues" evidence="1">
    <location>
        <begin position="221"/>
        <end position="232"/>
    </location>
</feature>
<proteinExistence type="predicted"/>
<name>A0A177WIL4_BATDL</name>
<gene>
    <name evidence="4" type="ORF">BDEG_23748</name>
</gene>
<dbReference type="Gene3D" id="3.30.710.10">
    <property type="entry name" value="Potassium Channel Kv1.1, Chain A"/>
    <property type="match status" value="1"/>
</dbReference>
<evidence type="ECO:0000259" key="3">
    <source>
        <dbReference type="PROSITE" id="PS50144"/>
    </source>
</evidence>
<dbReference type="SUPFAM" id="SSF49599">
    <property type="entry name" value="TRAF domain-like"/>
    <property type="match status" value="1"/>
</dbReference>
<dbReference type="CDD" id="cd14733">
    <property type="entry name" value="BACK"/>
    <property type="match status" value="1"/>
</dbReference>
<dbReference type="Gene3D" id="1.25.40.420">
    <property type="match status" value="1"/>
</dbReference>
<protein>
    <recommendedName>
        <fullName evidence="6">BTB domain-containing protein</fullName>
    </recommendedName>
</protein>
<dbReference type="AlphaFoldDB" id="A0A177WIL4"/>
<feature type="compositionally biased region" description="Polar residues" evidence="1">
    <location>
        <begin position="197"/>
        <end position="210"/>
    </location>
</feature>
<evidence type="ECO:0000256" key="1">
    <source>
        <dbReference type="SAM" id="MobiDB-lite"/>
    </source>
</evidence>
<accession>A0A177WIL4</accession>
<dbReference type="VEuPathDB" id="FungiDB:BDEG_23748"/>
<evidence type="ECO:0000313" key="4">
    <source>
        <dbReference type="EMBL" id="OAJ39957.1"/>
    </source>
</evidence>
<dbReference type="GO" id="GO:0030163">
    <property type="term" value="P:protein catabolic process"/>
    <property type="evidence" value="ECO:0007669"/>
    <property type="project" value="UniProtKB-ARBA"/>
</dbReference>
<sequence length="397" mass="44437">MDCVTHSAHITWTITNFHNRTGLLVSPPFGPSDCQWELNLYPQGNGFSRGSHIGLFLKVIKSSLELQSDSSLQKWSRPILYFHLAICDGNSGRNAIIKERNAQGSQGFGFGFSHPVSWGWDTMLPVTALDRLLTAEGEMVVAASVSWKQKTDSMMTGHSTLGSDSSVHDCYQLLFNDWLSDLQLVIDYCDPVLQPSDTGSKRSAGTLRSTTDSEKDGSLELPQSSHAESNPTLHTVIPAHRAILASRSTYFCTMLQSGFAESSQSNDSGDLSVIHITQFTPQEIRAMLEFIYTGNLITPPTDFAQRTRLLHTADYYQLANLYVYTSRLIVDLDINLNSIFTVLEIAHKYSSVSVYLKSCCMTYIHEHLKDLKKLQSFKEWIQTTDSRDLIVELFSVL</sequence>
<evidence type="ECO:0000259" key="2">
    <source>
        <dbReference type="PROSITE" id="PS50097"/>
    </source>
</evidence>
<dbReference type="Pfam" id="PF22486">
    <property type="entry name" value="MATH_2"/>
    <property type="match status" value="1"/>
</dbReference>
<dbReference type="InterPro" id="IPR000210">
    <property type="entry name" value="BTB/POZ_dom"/>
</dbReference>
<feature type="domain" description="MATH" evidence="3">
    <location>
        <begin position="7"/>
        <end position="145"/>
    </location>
</feature>
<evidence type="ECO:0000313" key="5">
    <source>
        <dbReference type="Proteomes" id="UP000077115"/>
    </source>
</evidence>
<organism evidence="4 5">
    <name type="scientific">Batrachochytrium dendrobatidis (strain JEL423)</name>
    <dbReference type="NCBI Taxonomy" id="403673"/>
    <lineage>
        <taxon>Eukaryota</taxon>
        <taxon>Fungi</taxon>
        <taxon>Fungi incertae sedis</taxon>
        <taxon>Chytridiomycota</taxon>
        <taxon>Chytridiomycota incertae sedis</taxon>
        <taxon>Chytridiomycetes</taxon>
        <taxon>Rhizophydiales</taxon>
        <taxon>Rhizophydiales incertae sedis</taxon>
        <taxon>Batrachochytrium</taxon>
    </lineage>
</organism>
<feature type="region of interest" description="Disordered" evidence="1">
    <location>
        <begin position="197"/>
        <end position="232"/>
    </location>
</feature>
<dbReference type="EMBL" id="DS022303">
    <property type="protein sequence ID" value="OAJ39957.1"/>
    <property type="molecule type" value="Genomic_DNA"/>
</dbReference>
<dbReference type="InterPro" id="IPR008974">
    <property type="entry name" value="TRAF-like"/>
</dbReference>
<dbReference type="PANTHER" id="PTHR24413">
    <property type="entry name" value="SPECKLE-TYPE POZ PROTEIN"/>
    <property type="match status" value="1"/>
</dbReference>
<dbReference type="Pfam" id="PF00651">
    <property type="entry name" value="BTB"/>
    <property type="match status" value="1"/>
</dbReference>
<dbReference type="SUPFAM" id="SSF54695">
    <property type="entry name" value="POZ domain"/>
    <property type="match status" value="1"/>
</dbReference>
<dbReference type="InterPro" id="IPR002083">
    <property type="entry name" value="MATH/TRAF_dom"/>
</dbReference>
<dbReference type="SMART" id="SM00225">
    <property type="entry name" value="BTB"/>
    <property type="match status" value="1"/>
</dbReference>
<feature type="domain" description="BTB" evidence="2">
    <location>
        <begin position="215"/>
        <end position="300"/>
    </location>
</feature>
<dbReference type="PROSITE" id="PS50097">
    <property type="entry name" value="BTB"/>
    <property type="match status" value="1"/>
</dbReference>
<dbReference type="STRING" id="403673.A0A177WIL4"/>
<dbReference type="CDD" id="cd00121">
    <property type="entry name" value="MATH"/>
    <property type="match status" value="1"/>
</dbReference>
<evidence type="ECO:0008006" key="6">
    <source>
        <dbReference type="Google" id="ProtNLM"/>
    </source>
</evidence>
<dbReference type="OrthoDB" id="2319901at2759"/>
<dbReference type="PROSITE" id="PS50144">
    <property type="entry name" value="MATH"/>
    <property type="match status" value="1"/>
</dbReference>
<dbReference type="InterPro" id="IPR011333">
    <property type="entry name" value="SKP1/BTB/POZ_sf"/>
</dbReference>
<dbReference type="Gene3D" id="2.60.210.10">
    <property type="entry name" value="Apoptosis, Tumor Necrosis Factor Receptor Associated Protein 2, Chain A"/>
    <property type="match status" value="1"/>
</dbReference>